<name>A0AC34R3Z7_9BILA</name>
<organism evidence="1 2">
    <name type="scientific">Panagrolaimus sp. JU765</name>
    <dbReference type="NCBI Taxonomy" id="591449"/>
    <lineage>
        <taxon>Eukaryota</taxon>
        <taxon>Metazoa</taxon>
        <taxon>Ecdysozoa</taxon>
        <taxon>Nematoda</taxon>
        <taxon>Chromadorea</taxon>
        <taxon>Rhabditida</taxon>
        <taxon>Tylenchina</taxon>
        <taxon>Panagrolaimomorpha</taxon>
        <taxon>Panagrolaimoidea</taxon>
        <taxon>Panagrolaimidae</taxon>
        <taxon>Panagrolaimus</taxon>
    </lineage>
</organism>
<dbReference type="WBParaSite" id="JU765_v2.g3135.t1">
    <property type="protein sequence ID" value="JU765_v2.g3135.t1"/>
    <property type="gene ID" value="JU765_v2.g3135"/>
</dbReference>
<sequence length="276" mass="32657">MHLCFSSNSLFYKYGKKEGEVCLACQLPQCPDPYYYLCDVNGYIGFIKNLTKNDNDEYLTLTSSTKKSIKIAITDVRKKRSMKQHKLGACLQPIHLMTNYALFIQYFEYWLNEGVTKFYIYWESYTPEVKRILDIYNKTSGVEFEFVEWSRLPTLPNVTTATNPNSYWFQLEVFLAIFDCMHRARHQVKFIPQTDLDEMMYVRNGPLIDFLEKVDTKNPNMAAMLVLSRKVQLTKYNDYKLSSPREYSFDVYQKLKVDSEPSSIYRKLIYRPERVS</sequence>
<dbReference type="Proteomes" id="UP000887576">
    <property type="component" value="Unplaced"/>
</dbReference>
<protein>
    <submittedName>
        <fullName evidence="2">Glycosyltransferase family 92 protein</fullName>
    </submittedName>
</protein>
<reference evidence="2" key="1">
    <citation type="submission" date="2022-11" db="UniProtKB">
        <authorList>
            <consortium name="WormBaseParasite"/>
        </authorList>
    </citation>
    <scope>IDENTIFICATION</scope>
</reference>
<accession>A0AC34R3Z7</accession>
<evidence type="ECO:0000313" key="2">
    <source>
        <dbReference type="WBParaSite" id="JU765_v2.g3135.t1"/>
    </source>
</evidence>
<evidence type="ECO:0000313" key="1">
    <source>
        <dbReference type="Proteomes" id="UP000887576"/>
    </source>
</evidence>
<proteinExistence type="predicted"/>